<evidence type="ECO:0000313" key="5">
    <source>
        <dbReference type="Proteomes" id="UP000291591"/>
    </source>
</evidence>
<dbReference type="EMBL" id="SHKL01000001">
    <property type="protein sequence ID" value="RZT87977.1"/>
    <property type="molecule type" value="Genomic_DNA"/>
</dbReference>
<dbReference type="InterPro" id="IPR002110">
    <property type="entry name" value="Ankyrin_rpt"/>
</dbReference>
<evidence type="ECO:0000256" key="1">
    <source>
        <dbReference type="ARBA" id="ARBA00022737"/>
    </source>
</evidence>
<gene>
    <name evidence="4" type="ORF">EV383_4911</name>
</gene>
<proteinExistence type="predicted"/>
<dbReference type="PROSITE" id="PS50297">
    <property type="entry name" value="ANK_REP_REGION"/>
    <property type="match status" value="1"/>
</dbReference>
<evidence type="ECO:0000313" key="4">
    <source>
        <dbReference type="EMBL" id="RZT87977.1"/>
    </source>
</evidence>
<name>A0A4Q7V0J4_PSEST</name>
<dbReference type="SMART" id="SM00248">
    <property type="entry name" value="ANK"/>
    <property type="match status" value="2"/>
</dbReference>
<accession>A0A4Q7V0J4</accession>
<dbReference type="Pfam" id="PF12796">
    <property type="entry name" value="Ank_2"/>
    <property type="match status" value="1"/>
</dbReference>
<keyword evidence="5" id="KW-1185">Reference proteome</keyword>
<evidence type="ECO:0000256" key="2">
    <source>
        <dbReference type="ARBA" id="ARBA00023043"/>
    </source>
</evidence>
<dbReference type="PANTHER" id="PTHR24171">
    <property type="entry name" value="ANKYRIN REPEAT DOMAIN-CONTAINING PROTEIN 39-RELATED"/>
    <property type="match status" value="1"/>
</dbReference>
<dbReference type="InterPro" id="IPR036770">
    <property type="entry name" value="Ankyrin_rpt-contain_sf"/>
</dbReference>
<dbReference type="AlphaFoldDB" id="A0A4Q7V0J4"/>
<dbReference type="Proteomes" id="UP000291591">
    <property type="component" value="Unassembled WGS sequence"/>
</dbReference>
<dbReference type="SUPFAM" id="SSF48403">
    <property type="entry name" value="Ankyrin repeat"/>
    <property type="match status" value="1"/>
</dbReference>
<feature type="repeat" description="ANK" evidence="3">
    <location>
        <begin position="42"/>
        <end position="74"/>
    </location>
</feature>
<reference evidence="4 5" key="1">
    <citation type="submission" date="2019-02" db="EMBL/GenBank/DDBJ databases">
        <title>Sequencing the genomes of 1000 actinobacteria strains.</title>
        <authorList>
            <person name="Klenk H.-P."/>
        </authorList>
    </citation>
    <scope>NUCLEOTIDE SEQUENCE [LARGE SCALE GENOMIC DNA]</scope>
    <source>
        <strain evidence="4 5">DSM 45779</strain>
    </source>
</reference>
<organism evidence="4 5">
    <name type="scientific">Pseudonocardia sediminis</name>
    <dbReference type="NCBI Taxonomy" id="1397368"/>
    <lineage>
        <taxon>Bacteria</taxon>
        <taxon>Bacillati</taxon>
        <taxon>Actinomycetota</taxon>
        <taxon>Actinomycetes</taxon>
        <taxon>Pseudonocardiales</taxon>
        <taxon>Pseudonocardiaceae</taxon>
        <taxon>Pseudonocardia</taxon>
    </lineage>
</organism>
<dbReference type="PROSITE" id="PS50088">
    <property type="entry name" value="ANK_REPEAT"/>
    <property type="match status" value="1"/>
</dbReference>
<comment type="caution">
    <text evidence="4">The sequence shown here is derived from an EMBL/GenBank/DDBJ whole genome shotgun (WGS) entry which is preliminary data.</text>
</comment>
<dbReference type="Gene3D" id="1.25.40.20">
    <property type="entry name" value="Ankyrin repeat-containing domain"/>
    <property type="match status" value="1"/>
</dbReference>
<dbReference type="RefSeq" id="WP_423213660.1">
    <property type="nucleotide sequence ID" value="NZ_SHKL01000001.1"/>
</dbReference>
<keyword evidence="2 3" id="KW-0040">ANK repeat</keyword>
<sequence>MQIDDEALELAHRMFDLARGGETGRLAGYLDAGVPVEITDPKGDTLLILAAYHGHPDTVAALLARDADPNRVNDRGQTALAAATFAQSEASVTALLDAGGDPSAGSPSALGAAEHFDLPRMRELLREHRAAGS</sequence>
<evidence type="ECO:0000256" key="3">
    <source>
        <dbReference type="PROSITE-ProRule" id="PRU00023"/>
    </source>
</evidence>
<keyword evidence="1" id="KW-0677">Repeat</keyword>
<protein>
    <submittedName>
        <fullName evidence="4">Uncharacterized protein</fullName>
    </submittedName>
</protein>